<gene>
    <name evidence="9" type="ORF">SAMN06265373_11085</name>
</gene>
<dbReference type="PANTHER" id="PTHR30625:SF11">
    <property type="entry name" value="MOTA_TOLQ_EXBB PROTON CHANNEL DOMAIN-CONTAINING PROTEIN"/>
    <property type="match status" value="1"/>
</dbReference>
<evidence type="ECO:0000313" key="9">
    <source>
        <dbReference type="EMBL" id="SMP34747.1"/>
    </source>
</evidence>
<feature type="transmembrane region" description="Helical" evidence="7">
    <location>
        <begin position="150"/>
        <end position="170"/>
    </location>
</feature>
<comment type="subcellular location">
    <subcellularLocation>
        <location evidence="1">Cell membrane</location>
        <topology evidence="1">Multi-pass membrane protein</topology>
    </subcellularLocation>
    <subcellularLocation>
        <location evidence="6">Membrane</location>
        <topology evidence="6">Multi-pass membrane protein</topology>
    </subcellularLocation>
</comment>
<evidence type="ECO:0000256" key="4">
    <source>
        <dbReference type="ARBA" id="ARBA00022989"/>
    </source>
</evidence>
<evidence type="ECO:0000256" key="3">
    <source>
        <dbReference type="ARBA" id="ARBA00022692"/>
    </source>
</evidence>
<keyword evidence="6" id="KW-0653">Protein transport</keyword>
<evidence type="ECO:0000256" key="7">
    <source>
        <dbReference type="SAM" id="Phobius"/>
    </source>
</evidence>
<accession>A0ABY1PI76</accession>
<evidence type="ECO:0000259" key="8">
    <source>
        <dbReference type="Pfam" id="PF01618"/>
    </source>
</evidence>
<feature type="domain" description="MotA/TolQ/ExbB proton channel" evidence="8">
    <location>
        <begin position="67"/>
        <end position="187"/>
    </location>
</feature>
<dbReference type="InterPro" id="IPR050790">
    <property type="entry name" value="ExbB/TolQ_transport"/>
</dbReference>
<organism evidence="9 10">
    <name type="scientific">Shimia sagamensis</name>
    <dbReference type="NCBI Taxonomy" id="1566352"/>
    <lineage>
        <taxon>Bacteria</taxon>
        <taxon>Pseudomonadati</taxon>
        <taxon>Pseudomonadota</taxon>
        <taxon>Alphaproteobacteria</taxon>
        <taxon>Rhodobacterales</taxon>
        <taxon>Roseobacteraceae</taxon>
    </lineage>
</organism>
<keyword evidence="3 7" id="KW-0812">Transmembrane</keyword>
<keyword evidence="2" id="KW-1003">Cell membrane</keyword>
<comment type="similarity">
    <text evidence="6">Belongs to the exbB/tolQ family.</text>
</comment>
<evidence type="ECO:0000313" key="10">
    <source>
        <dbReference type="Proteomes" id="UP001157961"/>
    </source>
</evidence>
<protein>
    <submittedName>
        <fullName evidence="9">Biopolymer transport protein ExbB</fullName>
    </submittedName>
</protein>
<reference evidence="9 10" key="1">
    <citation type="submission" date="2017-05" db="EMBL/GenBank/DDBJ databases">
        <authorList>
            <person name="Varghese N."/>
            <person name="Submissions S."/>
        </authorList>
    </citation>
    <scope>NUCLEOTIDE SEQUENCE [LARGE SCALE GENOMIC DNA]</scope>
    <source>
        <strain evidence="9 10">DSM 29734</strain>
    </source>
</reference>
<proteinExistence type="inferred from homology"/>
<keyword evidence="5 7" id="KW-0472">Membrane</keyword>
<dbReference type="Pfam" id="PF01618">
    <property type="entry name" value="MotA_ExbB"/>
    <property type="match status" value="1"/>
</dbReference>
<name>A0ABY1PI76_9RHOB</name>
<dbReference type="InterPro" id="IPR002898">
    <property type="entry name" value="MotA_ExbB_proton_chnl"/>
</dbReference>
<feature type="transmembrane region" description="Helical" evidence="7">
    <location>
        <begin position="12"/>
        <end position="33"/>
    </location>
</feature>
<evidence type="ECO:0000256" key="5">
    <source>
        <dbReference type="ARBA" id="ARBA00023136"/>
    </source>
</evidence>
<keyword evidence="6" id="KW-0813">Transport</keyword>
<dbReference type="Proteomes" id="UP001157961">
    <property type="component" value="Unassembled WGS sequence"/>
</dbReference>
<dbReference type="EMBL" id="FXTY01000010">
    <property type="protein sequence ID" value="SMP34747.1"/>
    <property type="molecule type" value="Genomic_DNA"/>
</dbReference>
<comment type="caution">
    <text evidence="9">The sequence shown here is derived from an EMBL/GenBank/DDBJ whole genome shotgun (WGS) entry which is preliminary data.</text>
</comment>
<sequence>MTAMSDLGTALPVLLLLGLLSVLSVAIFLARLLNLGLRTKGSDARASWLNVLEAGTIKSPPKGQSAADHITETAASRLQLGQSGPHVADALHPLAQREVTRLFTGIRLLELIGMVAPLLGLLGTVLGMIQSFRSLELAEGAANASILAGGIWQALLTTAAGLVVAIPALAEAAWLTARAEAETQEIETVLAGVRLASNPKPDPTSSPKPSK</sequence>
<keyword evidence="4 7" id="KW-1133">Transmembrane helix</keyword>
<evidence type="ECO:0000256" key="1">
    <source>
        <dbReference type="ARBA" id="ARBA00004651"/>
    </source>
</evidence>
<evidence type="ECO:0000256" key="2">
    <source>
        <dbReference type="ARBA" id="ARBA00022475"/>
    </source>
</evidence>
<keyword evidence="10" id="KW-1185">Reference proteome</keyword>
<dbReference type="PANTHER" id="PTHR30625">
    <property type="entry name" value="PROTEIN TOLQ"/>
    <property type="match status" value="1"/>
</dbReference>
<feature type="transmembrane region" description="Helical" evidence="7">
    <location>
        <begin position="111"/>
        <end position="130"/>
    </location>
</feature>
<evidence type="ECO:0000256" key="6">
    <source>
        <dbReference type="RuleBase" id="RU004057"/>
    </source>
</evidence>